<sequence length="62" mass="6579">MIREPAELIIAEDGRLLLPLGLLAEAGLDPGSAVLAYSSGDGRIILHRAQDATLNLLERGEL</sequence>
<accession>A0AAU3GTR0</accession>
<dbReference type="EMBL" id="CP109535">
    <property type="protein sequence ID" value="WTY96529.1"/>
    <property type="molecule type" value="Genomic_DNA"/>
</dbReference>
<organism evidence="1">
    <name type="scientific">Streptomyces sp. NBC_01401</name>
    <dbReference type="NCBI Taxonomy" id="2903854"/>
    <lineage>
        <taxon>Bacteria</taxon>
        <taxon>Bacillati</taxon>
        <taxon>Actinomycetota</taxon>
        <taxon>Actinomycetes</taxon>
        <taxon>Kitasatosporales</taxon>
        <taxon>Streptomycetaceae</taxon>
        <taxon>Streptomyces</taxon>
    </lineage>
</organism>
<reference evidence="1" key="1">
    <citation type="submission" date="2022-10" db="EMBL/GenBank/DDBJ databases">
        <title>The complete genomes of actinobacterial strains from the NBC collection.</title>
        <authorList>
            <person name="Joergensen T.S."/>
            <person name="Alvarez Arevalo M."/>
            <person name="Sterndorff E.B."/>
            <person name="Faurdal D."/>
            <person name="Vuksanovic O."/>
            <person name="Mourched A.-S."/>
            <person name="Charusanti P."/>
            <person name="Shaw S."/>
            <person name="Blin K."/>
            <person name="Weber T."/>
        </authorList>
    </citation>
    <scope>NUCLEOTIDE SEQUENCE</scope>
    <source>
        <strain evidence="1">NBC_01401</strain>
    </source>
</reference>
<dbReference type="AlphaFoldDB" id="A0AAU3GTR0"/>
<evidence type="ECO:0008006" key="2">
    <source>
        <dbReference type="Google" id="ProtNLM"/>
    </source>
</evidence>
<proteinExistence type="predicted"/>
<name>A0AAU3GTR0_9ACTN</name>
<protein>
    <recommendedName>
        <fullName evidence="2">SpoVT-AbrB domain-containing protein</fullName>
    </recommendedName>
</protein>
<gene>
    <name evidence="1" type="ORF">OG626_17260</name>
</gene>
<evidence type="ECO:0000313" key="1">
    <source>
        <dbReference type="EMBL" id="WTY96529.1"/>
    </source>
</evidence>